<comment type="caution">
    <text evidence="6">The sequence shown here is derived from an EMBL/GenBank/DDBJ whole genome shotgun (WGS) entry which is preliminary data.</text>
</comment>
<evidence type="ECO:0000256" key="1">
    <source>
        <dbReference type="ARBA" id="ARBA00022485"/>
    </source>
</evidence>
<evidence type="ECO:0000259" key="5">
    <source>
        <dbReference type="PROSITE" id="PS51656"/>
    </source>
</evidence>
<dbReference type="Pfam" id="PF04060">
    <property type="entry name" value="FeS"/>
    <property type="match status" value="1"/>
</dbReference>
<feature type="non-terminal residue" evidence="6">
    <location>
        <position position="1"/>
    </location>
</feature>
<keyword evidence="2" id="KW-0479">Metal-binding</keyword>
<evidence type="ECO:0000256" key="4">
    <source>
        <dbReference type="ARBA" id="ARBA00023014"/>
    </source>
</evidence>
<dbReference type="Pfam" id="PF12654">
    <property type="entry name" value="DUF3786"/>
    <property type="match status" value="1"/>
</dbReference>
<organism evidence="6 7">
    <name type="scientific">Candidatus Electrothrix marina</name>
    <dbReference type="NCBI Taxonomy" id="1859130"/>
    <lineage>
        <taxon>Bacteria</taxon>
        <taxon>Pseudomonadati</taxon>
        <taxon>Thermodesulfobacteriota</taxon>
        <taxon>Desulfobulbia</taxon>
        <taxon>Desulfobulbales</taxon>
        <taxon>Desulfobulbaceae</taxon>
        <taxon>Candidatus Electrothrix</taxon>
    </lineage>
</organism>
<keyword evidence="3" id="KW-0408">Iron</keyword>
<evidence type="ECO:0000256" key="3">
    <source>
        <dbReference type="ARBA" id="ARBA00023004"/>
    </source>
</evidence>
<gene>
    <name evidence="6" type="ORF">VT99_13351</name>
</gene>
<accession>A0A3S3R4N0</accession>
<evidence type="ECO:0000313" key="7">
    <source>
        <dbReference type="Proteomes" id="UP000286862"/>
    </source>
</evidence>
<dbReference type="EMBL" id="MTKQ01000335">
    <property type="protein sequence ID" value="RWX44214.1"/>
    <property type="molecule type" value="Genomic_DNA"/>
</dbReference>
<dbReference type="PROSITE" id="PS51656">
    <property type="entry name" value="4FE4S"/>
    <property type="match status" value="1"/>
</dbReference>
<feature type="domain" description="4Fe-4S" evidence="5">
    <location>
        <begin position="11"/>
        <end position="70"/>
    </location>
</feature>
<dbReference type="GO" id="GO:0051539">
    <property type="term" value="F:4 iron, 4 sulfur cluster binding"/>
    <property type="evidence" value="ECO:0007669"/>
    <property type="project" value="UniProtKB-KW"/>
</dbReference>
<evidence type="ECO:0000256" key="2">
    <source>
        <dbReference type="ARBA" id="ARBA00022723"/>
    </source>
</evidence>
<evidence type="ECO:0000313" key="6">
    <source>
        <dbReference type="EMBL" id="RWX44214.1"/>
    </source>
</evidence>
<dbReference type="InterPro" id="IPR024264">
    <property type="entry name" value="DUF3786"/>
</dbReference>
<protein>
    <submittedName>
        <fullName evidence="6">Putative Fe-S cluster</fullName>
    </submittedName>
</protein>
<name>A0A3S3R4N0_9BACT</name>
<sequence>PGAFYQRINTVMIKNPLELYKHLDQSNCRRCLLPSCIAFSVAVIQGQKKLSDCPLLSAEKINELTGGIVRKKSMSEEQDAYLALLQEEIAQQDLKDIASRLGLPLKEETVGVKCLGKYFWINAQGGMASECHCNNWVHIPILHYLLQSKGLQPAGEWIDFPAIQDAGGKERFFAHRCEESMQQLVDEHTELFFEILDLFEAEEVRETEADKARILYPLPKVPFLINYWESEESFPSKLNILFDSKVSENTNVESVYMIGRGMVEMFHQLIIRHSSGELF</sequence>
<dbReference type="InterPro" id="IPR007202">
    <property type="entry name" value="4Fe-4S_dom"/>
</dbReference>
<dbReference type="GO" id="GO:0046872">
    <property type="term" value="F:metal ion binding"/>
    <property type="evidence" value="ECO:0007669"/>
    <property type="project" value="UniProtKB-KW"/>
</dbReference>
<reference evidence="6 7" key="1">
    <citation type="submission" date="2017-01" db="EMBL/GenBank/DDBJ databases">
        <title>The cable genome- insights into the physiology and evolution of filamentous bacteria capable of sulfide oxidation via long distance electron transfer.</title>
        <authorList>
            <person name="Schreiber L."/>
            <person name="Bjerg J.T."/>
            <person name="Boggild A."/>
            <person name="Van De Vossenberg J."/>
            <person name="Meysman F."/>
            <person name="Nielsen L.P."/>
            <person name="Schramm A."/>
            <person name="Kjeldsen K.U."/>
        </authorList>
    </citation>
    <scope>NUCLEOTIDE SEQUENCE [LARGE SCALE GENOMIC DNA]</scope>
    <source>
        <strain evidence="6">A2</strain>
    </source>
</reference>
<keyword evidence="4" id="KW-0411">Iron-sulfur</keyword>
<dbReference type="Gene3D" id="1.10.15.40">
    <property type="entry name" value="Electron transport complex subunit B, putative Fe-S cluster"/>
    <property type="match status" value="1"/>
</dbReference>
<dbReference type="AlphaFoldDB" id="A0A3S3R4N0"/>
<proteinExistence type="predicted"/>
<keyword evidence="1" id="KW-0004">4Fe-4S</keyword>
<dbReference type="Proteomes" id="UP000286862">
    <property type="component" value="Unassembled WGS sequence"/>
</dbReference>